<gene>
    <name evidence="1" type="ORF">E5676_scaffold220G00450</name>
</gene>
<reference evidence="1 2" key="1">
    <citation type="submission" date="2019-08" db="EMBL/GenBank/DDBJ databases">
        <title>Draft genome sequences of two oriental melons (Cucumis melo L. var makuwa).</title>
        <authorList>
            <person name="Kwon S.-Y."/>
        </authorList>
    </citation>
    <scope>NUCLEOTIDE SEQUENCE [LARGE SCALE GENOMIC DNA]</scope>
    <source>
        <strain evidence="2">cv. Chang Bougi</strain>
        <tissue evidence="1">Leaf</tissue>
    </source>
</reference>
<protein>
    <submittedName>
        <fullName evidence="1">Uncharacterized protein</fullName>
    </submittedName>
</protein>
<evidence type="ECO:0000313" key="2">
    <source>
        <dbReference type="Proteomes" id="UP000321947"/>
    </source>
</evidence>
<dbReference type="Proteomes" id="UP000321947">
    <property type="component" value="Unassembled WGS sequence"/>
</dbReference>
<sequence length="124" mass="14634">MWRGSKGSADMRWHKDKRVETYDVLRHPTDVEGLKHFDYEFLDFTSDPRNVSSFSYMQSCCGRLMTLWRMVTYQGGVQKSIRHVSYAWVIDCRLGYGVEYPSYDIDAIFQRTTCGVEVSYTMER</sequence>
<comment type="caution">
    <text evidence="1">The sequence shown here is derived from an EMBL/GenBank/DDBJ whole genome shotgun (WGS) entry which is preliminary data.</text>
</comment>
<accession>A0A5D3BFG9</accession>
<evidence type="ECO:0000313" key="1">
    <source>
        <dbReference type="EMBL" id="TYJ96938.1"/>
    </source>
</evidence>
<proteinExistence type="predicted"/>
<dbReference type="AlphaFoldDB" id="A0A5D3BFG9"/>
<dbReference type="EMBL" id="SSTD01019167">
    <property type="protein sequence ID" value="TYJ96938.1"/>
    <property type="molecule type" value="Genomic_DNA"/>
</dbReference>
<name>A0A5D3BFG9_CUCMM</name>
<organism evidence="1 2">
    <name type="scientific">Cucumis melo var. makuwa</name>
    <name type="common">Oriental melon</name>
    <dbReference type="NCBI Taxonomy" id="1194695"/>
    <lineage>
        <taxon>Eukaryota</taxon>
        <taxon>Viridiplantae</taxon>
        <taxon>Streptophyta</taxon>
        <taxon>Embryophyta</taxon>
        <taxon>Tracheophyta</taxon>
        <taxon>Spermatophyta</taxon>
        <taxon>Magnoliopsida</taxon>
        <taxon>eudicotyledons</taxon>
        <taxon>Gunneridae</taxon>
        <taxon>Pentapetalae</taxon>
        <taxon>rosids</taxon>
        <taxon>fabids</taxon>
        <taxon>Cucurbitales</taxon>
        <taxon>Cucurbitaceae</taxon>
        <taxon>Benincaseae</taxon>
        <taxon>Cucumis</taxon>
    </lineage>
</organism>